<protein>
    <submittedName>
        <fullName evidence="2">Uncharacterized protein</fullName>
    </submittedName>
</protein>
<proteinExistence type="predicted"/>
<comment type="caution">
    <text evidence="2">The sequence shown here is derived from an EMBL/GenBank/DDBJ whole genome shotgun (WGS) entry which is preliminary data.</text>
</comment>
<dbReference type="EMBL" id="SRMF01000003">
    <property type="protein sequence ID" value="TGG93509.1"/>
    <property type="molecule type" value="Genomic_DNA"/>
</dbReference>
<organism evidence="2 3">
    <name type="scientific">Natronospirillum operosum</name>
    <dbReference type="NCBI Taxonomy" id="2759953"/>
    <lineage>
        <taxon>Bacteria</taxon>
        <taxon>Pseudomonadati</taxon>
        <taxon>Pseudomonadota</taxon>
        <taxon>Gammaproteobacteria</taxon>
        <taxon>Oceanospirillales</taxon>
        <taxon>Natronospirillaceae</taxon>
        <taxon>Natronospirillum</taxon>
    </lineage>
</organism>
<name>A0A4Z0W926_9GAMM</name>
<evidence type="ECO:0000256" key="1">
    <source>
        <dbReference type="SAM" id="Phobius"/>
    </source>
</evidence>
<reference evidence="2 3" key="1">
    <citation type="submission" date="2019-04" db="EMBL/GenBank/DDBJ databases">
        <title>Natronospirillum operosus gen. nov., sp. nov., a haloalkaliphilic satellite isolated from decaying biomass of laboratory culture of cyanobacterium Geitlerinema sp. and proposal of Natronospirillaceae fam. nov. and Saccharospirillaceae fam. nov.</title>
        <authorList>
            <person name="Kevbrin V."/>
            <person name="Boltyanskaya Y."/>
            <person name="Koziaeva V."/>
            <person name="Grouzdev D.S."/>
            <person name="Park M."/>
            <person name="Cho J."/>
        </authorList>
    </citation>
    <scope>NUCLEOTIDE SEQUENCE [LARGE SCALE GENOMIC DNA]</scope>
    <source>
        <strain evidence="2 3">G-116</strain>
    </source>
</reference>
<feature type="transmembrane region" description="Helical" evidence="1">
    <location>
        <begin position="12"/>
        <end position="33"/>
    </location>
</feature>
<evidence type="ECO:0000313" key="2">
    <source>
        <dbReference type="EMBL" id="TGG93509.1"/>
    </source>
</evidence>
<evidence type="ECO:0000313" key="3">
    <source>
        <dbReference type="Proteomes" id="UP000297475"/>
    </source>
</evidence>
<accession>A0A4Z0W926</accession>
<keyword evidence="3" id="KW-1185">Reference proteome</keyword>
<keyword evidence="1" id="KW-0812">Transmembrane</keyword>
<dbReference type="OrthoDB" id="6168332at2"/>
<feature type="transmembrane region" description="Helical" evidence="1">
    <location>
        <begin position="39"/>
        <end position="59"/>
    </location>
</feature>
<dbReference type="AlphaFoldDB" id="A0A4Z0W926"/>
<dbReference type="Proteomes" id="UP000297475">
    <property type="component" value="Unassembled WGS sequence"/>
</dbReference>
<keyword evidence="1" id="KW-1133">Transmembrane helix</keyword>
<gene>
    <name evidence="2" type="ORF">E4656_10720</name>
</gene>
<sequence length="79" mass="8884">MTAPRQSTRDWIVNHLVEISTCIMAAFFTALMFRVGISMFFAIIFGLAIAYAIRLFGAAKLLNTIKAKLISTRDQLRSE</sequence>
<dbReference type="RefSeq" id="WP_135483218.1">
    <property type="nucleotide sequence ID" value="NZ_SRMF01000003.1"/>
</dbReference>
<keyword evidence="1" id="KW-0472">Membrane</keyword>